<dbReference type="Proteomes" id="UP000479000">
    <property type="component" value="Unassembled WGS sequence"/>
</dbReference>
<proteinExistence type="predicted"/>
<name>A0A6H5GRP9_9HEMI</name>
<accession>A0A6H5GRP9</accession>
<evidence type="ECO:0000313" key="3">
    <source>
        <dbReference type="Proteomes" id="UP000479000"/>
    </source>
</evidence>
<sequence length="192" mass="21167">MAAFLPPGLRKYFFESSRQGIEPQTIKRILAMLASGNISSELGGSSIAVVANRGCRPQGGVLSPLLWLLGLLTGECYEVVGYADDLAIIIRGKFDSTLSDRLQGALDITHQWCEQEGLHLNPNKTVIVPFTNRRRLNIVAPTLAGSPLTLSDQVRYLGVILDRKLTWKLHVKHVVNKASGAMWNCRRMLGKT</sequence>
<organism evidence="2 3">
    <name type="scientific">Nesidiocoris tenuis</name>
    <dbReference type="NCBI Taxonomy" id="355587"/>
    <lineage>
        <taxon>Eukaryota</taxon>
        <taxon>Metazoa</taxon>
        <taxon>Ecdysozoa</taxon>
        <taxon>Arthropoda</taxon>
        <taxon>Hexapoda</taxon>
        <taxon>Insecta</taxon>
        <taxon>Pterygota</taxon>
        <taxon>Neoptera</taxon>
        <taxon>Paraneoptera</taxon>
        <taxon>Hemiptera</taxon>
        <taxon>Heteroptera</taxon>
        <taxon>Panheteroptera</taxon>
        <taxon>Cimicomorpha</taxon>
        <taxon>Miridae</taxon>
        <taxon>Dicyphina</taxon>
        <taxon>Nesidiocoris</taxon>
    </lineage>
</organism>
<dbReference type="AlphaFoldDB" id="A0A6H5GRP9"/>
<dbReference type="EMBL" id="CADCXU010014800">
    <property type="protein sequence ID" value="CAB0004279.1"/>
    <property type="molecule type" value="Genomic_DNA"/>
</dbReference>
<dbReference type="InterPro" id="IPR000477">
    <property type="entry name" value="RT_dom"/>
</dbReference>
<dbReference type="OrthoDB" id="6629902at2759"/>
<dbReference type="PANTHER" id="PTHR33332">
    <property type="entry name" value="REVERSE TRANSCRIPTASE DOMAIN-CONTAINING PROTEIN"/>
    <property type="match status" value="1"/>
</dbReference>
<evidence type="ECO:0000313" key="2">
    <source>
        <dbReference type="EMBL" id="CAB0004279.1"/>
    </source>
</evidence>
<protein>
    <recommendedName>
        <fullName evidence="1">Reverse transcriptase domain-containing protein</fullName>
    </recommendedName>
</protein>
<reference evidence="2 3" key="1">
    <citation type="submission" date="2020-02" db="EMBL/GenBank/DDBJ databases">
        <authorList>
            <person name="Ferguson B K."/>
        </authorList>
    </citation>
    <scope>NUCLEOTIDE SEQUENCE [LARGE SCALE GENOMIC DNA]</scope>
</reference>
<dbReference type="InterPro" id="IPR043502">
    <property type="entry name" value="DNA/RNA_pol_sf"/>
</dbReference>
<dbReference type="GO" id="GO:0071897">
    <property type="term" value="P:DNA biosynthetic process"/>
    <property type="evidence" value="ECO:0007669"/>
    <property type="project" value="UniProtKB-ARBA"/>
</dbReference>
<dbReference type="Pfam" id="PF00078">
    <property type="entry name" value="RVT_1"/>
    <property type="match status" value="1"/>
</dbReference>
<dbReference type="PROSITE" id="PS50878">
    <property type="entry name" value="RT_POL"/>
    <property type="match status" value="1"/>
</dbReference>
<gene>
    <name evidence="2" type="ORF">NTEN_LOCUS9756</name>
</gene>
<evidence type="ECO:0000259" key="1">
    <source>
        <dbReference type="PROSITE" id="PS50878"/>
    </source>
</evidence>
<keyword evidence="3" id="KW-1185">Reference proteome</keyword>
<dbReference type="SUPFAM" id="SSF56672">
    <property type="entry name" value="DNA/RNA polymerases"/>
    <property type="match status" value="1"/>
</dbReference>
<feature type="domain" description="Reverse transcriptase" evidence="1">
    <location>
        <begin position="1"/>
        <end position="161"/>
    </location>
</feature>